<dbReference type="PROSITE" id="PS51820">
    <property type="entry name" value="PA14"/>
    <property type="match status" value="1"/>
</dbReference>
<dbReference type="Gene3D" id="3.20.20.300">
    <property type="entry name" value="Glycoside hydrolase, family 3, N-terminal domain"/>
    <property type="match status" value="1"/>
</dbReference>
<keyword evidence="2 5" id="KW-0732">Signal</keyword>
<evidence type="ECO:0000256" key="4">
    <source>
        <dbReference type="SAM" id="MobiDB-lite"/>
    </source>
</evidence>
<dbReference type="InterPro" id="IPR013783">
    <property type="entry name" value="Ig-like_fold"/>
</dbReference>
<evidence type="ECO:0000259" key="6">
    <source>
        <dbReference type="PROSITE" id="PS51820"/>
    </source>
</evidence>
<dbReference type="SUPFAM" id="SSF56988">
    <property type="entry name" value="Anthrax protective antigen"/>
    <property type="match status" value="1"/>
</dbReference>
<dbReference type="GO" id="GO:0045493">
    <property type="term" value="P:xylan catabolic process"/>
    <property type="evidence" value="ECO:0007669"/>
    <property type="project" value="InterPro"/>
</dbReference>
<proteinExistence type="inferred from homology"/>
<dbReference type="GO" id="GO:0031222">
    <property type="term" value="P:arabinan catabolic process"/>
    <property type="evidence" value="ECO:0007669"/>
    <property type="project" value="TreeGrafter"/>
</dbReference>
<dbReference type="InterPro" id="IPR036881">
    <property type="entry name" value="Glyco_hydro_3_C_sf"/>
</dbReference>
<dbReference type="InterPro" id="IPR017853">
    <property type="entry name" value="GH"/>
</dbReference>
<dbReference type="Pfam" id="PF14310">
    <property type="entry name" value="Fn3-like"/>
    <property type="match status" value="1"/>
</dbReference>
<dbReference type="Proteomes" id="UP000290253">
    <property type="component" value="Unassembled WGS sequence"/>
</dbReference>
<dbReference type="EMBL" id="SDMK01000004">
    <property type="protein sequence ID" value="RXS93659.1"/>
    <property type="molecule type" value="Genomic_DNA"/>
</dbReference>
<comment type="similarity">
    <text evidence="1">Belongs to the glycosyl hydrolase 3 family.</text>
</comment>
<dbReference type="AlphaFoldDB" id="A0A4Q1S9R0"/>
<evidence type="ECO:0000313" key="7">
    <source>
        <dbReference type="EMBL" id="RXS93659.1"/>
    </source>
</evidence>
<dbReference type="PANTHER" id="PTHR42721:SF3">
    <property type="entry name" value="BETA-D-XYLOSIDASE 5-RELATED"/>
    <property type="match status" value="1"/>
</dbReference>
<sequence>MRSVYGVLFLAAALLSAAAQEPAYKNPALPAEERAADLVHRMTLEEKVGQMGSAAHAIPRLDVPAYNYWNEALHGVARSGYATMFPQAIGMAATWDAPLLHQVGDAIATEARAKNSEALRHGNHDIYFGLTFWSPNINIFRDPRWGRGQETYGEDPFLTGTLGVNFIRGLQGDDPHYYKVIATPKHFAVHSGPENIRHKFDVTPTRHDLWDTYLPQFRMAIVDGKADSIMCSYNAVDGAPACGSTMLLQQVLRQDWGFHGFVTSDCGAIDDFFKPNTHQTEPDAEHADRDALLAGTDTNCGATYEHLGDAVRQGLIQEADIDRSLIRLFTARMELGLFDPPATVPYAQTPFSAVHSPENVAVAQRTAEESMVLLKNDGILPLASGRFRHIAVVGPNAAMLSSLEGNYNGTPYDPQLPVDAIRRTLTAASVRYAPGAPFVDGFMLPVPRTMLHPSPNSKEEGLKAEYFASPSLSGTPLLTRIDPGIDFNWSGVNPLPQHPSTGFAVRWTGTLTLPAAGEYQFQLSAGPCNHCAYEQSYTVRIDGQVVTEAKALPEGTETGPVQVNGTTGLPQESHQQRPTKFAFKADKAGAHTIEVDFVRSSAEHGTGITLSFMPPAEQLLQHAIETARDSDLVIAMLGLTPTLEGEEMPINLQGFQGGDRTDVALPAAQEKLLEALTALGKPVVVVLLNGSALAVNFAEQHANAILEAWYPGEAGAQAIADTLTGANNPGGRLPITFYRSINDLPSFTDYTMKGRTYRYFAGDPLFGFGYGLSYTTFSYANVHASTKHLAAGQPLVVEADVTNSGKLAGDEVAQLYLLPPDTGNSGLSPLRQLEGFERVHLKPGETRHLRFTLHARELSEVDAHGARSVQAGAYQIYVGGSQPSSSSLHTQYANFNIEGSADVAH</sequence>
<feature type="compositionally biased region" description="Polar residues" evidence="4">
    <location>
        <begin position="559"/>
        <end position="577"/>
    </location>
</feature>
<dbReference type="PRINTS" id="PR00133">
    <property type="entry name" value="GLHYDRLASE3"/>
</dbReference>
<dbReference type="SMART" id="SM01217">
    <property type="entry name" value="Fn3_like"/>
    <property type="match status" value="1"/>
</dbReference>
<gene>
    <name evidence="7" type="ORF">ESZ00_16470</name>
</gene>
<dbReference type="Gene3D" id="2.60.40.10">
    <property type="entry name" value="Immunoglobulins"/>
    <property type="match status" value="1"/>
</dbReference>
<dbReference type="GO" id="GO:0046556">
    <property type="term" value="F:alpha-L-arabinofuranosidase activity"/>
    <property type="evidence" value="ECO:0007669"/>
    <property type="project" value="TreeGrafter"/>
</dbReference>
<dbReference type="Pfam" id="PF07691">
    <property type="entry name" value="PA14"/>
    <property type="match status" value="1"/>
</dbReference>
<dbReference type="Pfam" id="PF00933">
    <property type="entry name" value="Glyco_hydro_3"/>
    <property type="match status" value="1"/>
</dbReference>
<dbReference type="InterPro" id="IPR044993">
    <property type="entry name" value="BXL"/>
</dbReference>
<feature type="signal peptide" evidence="5">
    <location>
        <begin position="1"/>
        <end position="19"/>
    </location>
</feature>
<dbReference type="InterPro" id="IPR001764">
    <property type="entry name" value="Glyco_hydro_3_N"/>
</dbReference>
<evidence type="ECO:0000256" key="3">
    <source>
        <dbReference type="ARBA" id="ARBA00022801"/>
    </source>
</evidence>
<evidence type="ECO:0000313" key="8">
    <source>
        <dbReference type="Proteomes" id="UP000290253"/>
    </source>
</evidence>
<dbReference type="SUPFAM" id="SSF51445">
    <property type="entry name" value="(Trans)glycosidases"/>
    <property type="match status" value="1"/>
</dbReference>
<evidence type="ECO:0000256" key="1">
    <source>
        <dbReference type="ARBA" id="ARBA00005336"/>
    </source>
</evidence>
<keyword evidence="8" id="KW-1185">Reference proteome</keyword>
<comment type="caution">
    <text evidence="7">The sequence shown here is derived from an EMBL/GenBank/DDBJ whole genome shotgun (WGS) entry which is preliminary data.</text>
</comment>
<dbReference type="InterPro" id="IPR036962">
    <property type="entry name" value="Glyco_hydro_3_N_sf"/>
</dbReference>
<dbReference type="RefSeq" id="WP_129209428.1">
    <property type="nucleotide sequence ID" value="NZ_BMGU01000002.1"/>
</dbReference>
<feature type="region of interest" description="Disordered" evidence="4">
    <location>
        <begin position="555"/>
        <end position="577"/>
    </location>
</feature>
<dbReference type="Gene3D" id="3.40.50.1700">
    <property type="entry name" value="Glycoside hydrolase family 3 C-terminal domain"/>
    <property type="match status" value="2"/>
</dbReference>
<dbReference type="Pfam" id="PF01915">
    <property type="entry name" value="Glyco_hydro_3_C"/>
    <property type="match status" value="1"/>
</dbReference>
<feature type="chain" id="PRO_5021004184" evidence="5">
    <location>
        <begin position="20"/>
        <end position="905"/>
    </location>
</feature>
<keyword evidence="3 7" id="KW-0378">Hydrolase</keyword>
<name>A0A4Q1S9R0_9BACT</name>
<dbReference type="InterPro" id="IPR037524">
    <property type="entry name" value="PA14/GLEYA"/>
</dbReference>
<dbReference type="PANTHER" id="PTHR42721">
    <property type="entry name" value="SUGAR HYDROLASE-RELATED"/>
    <property type="match status" value="1"/>
</dbReference>
<dbReference type="SMART" id="SM00758">
    <property type="entry name" value="PA14"/>
    <property type="match status" value="1"/>
</dbReference>
<dbReference type="OrthoDB" id="9805821at2"/>
<dbReference type="InterPro" id="IPR002772">
    <property type="entry name" value="Glyco_hydro_3_C"/>
</dbReference>
<evidence type="ECO:0000256" key="5">
    <source>
        <dbReference type="SAM" id="SignalP"/>
    </source>
</evidence>
<dbReference type="InterPro" id="IPR026891">
    <property type="entry name" value="Fn3-like"/>
</dbReference>
<dbReference type="InterPro" id="IPR011658">
    <property type="entry name" value="PA14_dom"/>
</dbReference>
<protein>
    <submittedName>
        <fullName evidence="7">Glycoside hydrolase family 3 protein</fullName>
    </submittedName>
</protein>
<accession>A0A4Q1S9R0</accession>
<dbReference type="GO" id="GO:0009044">
    <property type="term" value="F:xylan 1,4-beta-xylosidase activity"/>
    <property type="evidence" value="ECO:0007669"/>
    <property type="project" value="InterPro"/>
</dbReference>
<feature type="domain" description="PA14" evidence="6">
    <location>
        <begin position="457"/>
        <end position="628"/>
    </location>
</feature>
<organism evidence="7 8">
    <name type="scientific">Silvibacterium dinghuense</name>
    <dbReference type="NCBI Taxonomy" id="1560006"/>
    <lineage>
        <taxon>Bacteria</taxon>
        <taxon>Pseudomonadati</taxon>
        <taxon>Acidobacteriota</taxon>
        <taxon>Terriglobia</taxon>
        <taxon>Terriglobales</taxon>
        <taxon>Acidobacteriaceae</taxon>
        <taxon>Silvibacterium</taxon>
    </lineage>
</organism>
<dbReference type="SUPFAM" id="SSF52279">
    <property type="entry name" value="Beta-D-glucan exohydrolase, C-terminal domain"/>
    <property type="match status" value="1"/>
</dbReference>
<evidence type="ECO:0000256" key="2">
    <source>
        <dbReference type="ARBA" id="ARBA00022729"/>
    </source>
</evidence>
<reference evidence="7 8" key="1">
    <citation type="journal article" date="2016" name="Int. J. Syst. Evol. Microbiol.">
        <title>Acidipila dinghuensis sp. nov., an acidobacterium isolated from forest soil.</title>
        <authorList>
            <person name="Jiang Y.W."/>
            <person name="Wang J."/>
            <person name="Chen M.H."/>
            <person name="Lv Y.Y."/>
            <person name="Qiu L.H."/>
        </authorList>
    </citation>
    <scope>NUCLEOTIDE SEQUENCE [LARGE SCALE GENOMIC DNA]</scope>
    <source>
        <strain evidence="7 8">DHOF10</strain>
    </source>
</reference>